<dbReference type="OrthoDB" id="3177929at2759"/>
<evidence type="ECO:0000259" key="1">
    <source>
        <dbReference type="Pfam" id="PF24016"/>
    </source>
</evidence>
<accession>A0A4Q9MRW3</accession>
<dbReference type="Proteomes" id="UP000292957">
    <property type="component" value="Unassembled WGS sequence"/>
</dbReference>
<protein>
    <recommendedName>
        <fullName evidence="1">DUF7330 domain-containing protein</fullName>
    </recommendedName>
</protein>
<sequence>MPSSVCSHASYPTSTDSLLLEQPCGSHRVKYKGAGEHSIHDFVLETDDQAVDVSLVLPHYRAHNQPIDHRLSMYTGTDSNAPIKVKVCRRFTPTRTTKFKLEVHSASNSDVTIWLPSDFKGHIRRSSACKKVSFSAGFTNRIMRNVCLTQSRRPSVVSMSDHTAYRFSEIYVSDGRSPVDSEKKLFGSGYGTFGGVPADEDEVVVETEGTVTFRMWDIHRGEPEARCREACKRAFGLGWCSKRSPEVAIDWDFLLED</sequence>
<evidence type="ECO:0000313" key="2">
    <source>
        <dbReference type="EMBL" id="TBU29011.1"/>
    </source>
</evidence>
<reference evidence="2" key="1">
    <citation type="submission" date="2019-01" db="EMBL/GenBank/DDBJ databases">
        <title>Draft genome sequences of three monokaryotic isolates of the white-rot basidiomycete fungus Dichomitus squalens.</title>
        <authorList>
            <consortium name="DOE Joint Genome Institute"/>
            <person name="Lopez S.C."/>
            <person name="Andreopoulos B."/>
            <person name="Pangilinan J."/>
            <person name="Lipzen A."/>
            <person name="Riley R."/>
            <person name="Ahrendt S."/>
            <person name="Ng V."/>
            <person name="Barry K."/>
            <person name="Daum C."/>
            <person name="Grigoriev I.V."/>
            <person name="Hilden K.S."/>
            <person name="Makela M.R."/>
            <person name="de Vries R.P."/>
        </authorList>
    </citation>
    <scope>NUCLEOTIDE SEQUENCE [LARGE SCALE GENOMIC DNA]</scope>
    <source>
        <strain evidence="2">OM18370.1</strain>
    </source>
</reference>
<organism evidence="2">
    <name type="scientific">Dichomitus squalens</name>
    <dbReference type="NCBI Taxonomy" id="114155"/>
    <lineage>
        <taxon>Eukaryota</taxon>
        <taxon>Fungi</taxon>
        <taxon>Dikarya</taxon>
        <taxon>Basidiomycota</taxon>
        <taxon>Agaricomycotina</taxon>
        <taxon>Agaricomycetes</taxon>
        <taxon>Polyporales</taxon>
        <taxon>Polyporaceae</taxon>
        <taxon>Dichomitus</taxon>
    </lineage>
</organism>
<name>A0A4Q9MRW3_9APHY</name>
<dbReference type="InterPro" id="IPR055754">
    <property type="entry name" value="DUF7330"/>
</dbReference>
<dbReference type="EMBL" id="ML143416">
    <property type="protein sequence ID" value="TBU29011.1"/>
    <property type="molecule type" value="Genomic_DNA"/>
</dbReference>
<dbReference type="Pfam" id="PF24016">
    <property type="entry name" value="DUF7330"/>
    <property type="match status" value="1"/>
</dbReference>
<gene>
    <name evidence="2" type="ORF">BD311DRAFT_301233</name>
</gene>
<feature type="domain" description="DUF7330" evidence="1">
    <location>
        <begin position="37"/>
        <end position="143"/>
    </location>
</feature>
<proteinExistence type="predicted"/>
<dbReference type="AlphaFoldDB" id="A0A4Q9MRW3"/>